<proteinExistence type="predicted"/>
<protein>
    <submittedName>
        <fullName evidence="2">Uncharacterized protein</fullName>
    </submittedName>
</protein>
<evidence type="ECO:0000313" key="3">
    <source>
        <dbReference type="Proteomes" id="UP000664132"/>
    </source>
</evidence>
<sequence length="207" mass="24242">MEQQIYTREEFLLQREYYKYSKRRAIFFSVFLTLISIILIFTLFAALESRFKRRRPNNTANGQLYRLEDRNLYIRQNGRLIKLVPESEVSVMGRRWSWWSKRRNGSTGGSTRVNSVVLQEEGLSPLQTQEERGHEHRVVETNDTRGRHGEEVDIADRRLFARYPGGVGEIQQSAQDWKKEEAVVVISPGFENLSAICEKARKTRPMS</sequence>
<dbReference type="AlphaFoldDB" id="A0A8H7WAN0"/>
<reference evidence="2" key="1">
    <citation type="submission" date="2021-02" db="EMBL/GenBank/DDBJ databases">
        <title>Genome sequence Cadophora malorum strain M34.</title>
        <authorList>
            <person name="Stefanovic E."/>
            <person name="Vu D."/>
            <person name="Scully C."/>
            <person name="Dijksterhuis J."/>
            <person name="Roader J."/>
            <person name="Houbraken J."/>
        </authorList>
    </citation>
    <scope>NUCLEOTIDE SEQUENCE</scope>
    <source>
        <strain evidence="2">M34</strain>
    </source>
</reference>
<keyword evidence="1" id="KW-0472">Membrane</keyword>
<organism evidence="2 3">
    <name type="scientific">Cadophora malorum</name>
    <dbReference type="NCBI Taxonomy" id="108018"/>
    <lineage>
        <taxon>Eukaryota</taxon>
        <taxon>Fungi</taxon>
        <taxon>Dikarya</taxon>
        <taxon>Ascomycota</taxon>
        <taxon>Pezizomycotina</taxon>
        <taxon>Leotiomycetes</taxon>
        <taxon>Helotiales</taxon>
        <taxon>Ploettnerulaceae</taxon>
        <taxon>Cadophora</taxon>
    </lineage>
</organism>
<name>A0A8H7WAN0_9HELO</name>
<dbReference type="Proteomes" id="UP000664132">
    <property type="component" value="Unassembled WGS sequence"/>
</dbReference>
<comment type="caution">
    <text evidence="2">The sequence shown here is derived from an EMBL/GenBank/DDBJ whole genome shotgun (WGS) entry which is preliminary data.</text>
</comment>
<dbReference type="OrthoDB" id="3559969at2759"/>
<feature type="transmembrane region" description="Helical" evidence="1">
    <location>
        <begin position="25"/>
        <end position="47"/>
    </location>
</feature>
<evidence type="ECO:0000313" key="2">
    <source>
        <dbReference type="EMBL" id="KAG4420013.1"/>
    </source>
</evidence>
<evidence type="ECO:0000256" key="1">
    <source>
        <dbReference type="SAM" id="Phobius"/>
    </source>
</evidence>
<keyword evidence="1" id="KW-1133">Transmembrane helix</keyword>
<keyword evidence="1" id="KW-0812">Transmembrane</keyword>
<accession>A0A8H7WAN0</accession>
<gene>
    <name evidence="2" type="ORF">IFR04_006864</name>
</gene>
<keyword evidence="3" id="KW-1185">Reference proteome</keyword>
<dbReference type="EMBL" id="JAFJYH010000093">
    <property type="protein sequence ID" value="KAG4420013.1"/>
    <property type="molecule type" value="Genomic_DNA"/>
</dbReference>